<dbReference type="Gene3D" id="3.40.640.10">
    <property type="entry name" value="Type I PLP-dependent aspartate aminotransferase-like (Major domain)"/>
    <property type="match status" value="1"/>
</dbReference>
<organism evidence="6 7">
    <name type="scientific">Taxus chinensis</name>
    <name type="common">Chinese yew</name>
    <name type="synonym">Taxus wallichiana var. chinensis</name>
    <dbReference type="NCBI Taxonomy" id="29808"/>
    <lineage>
        <taxon>Eukaryota</taxon>
        <taxon>Viridiplantae</taxon>
        <taxon>Streptophyta</taxon>
        <taxon>Embryophyta</taxon>
        <taxon>Tracheophyta</taxon>
        <taxon>Spermatophyta</taxon>
        <taxon>Pinopsida</taxon>
        <taxon>Pinidae</taxon>
        <taxon>Conifers II</taxon>
        <taxon>Cupressales</taxon>
        <taxon>Taxaceae</taxon>
        <taxon>Taxus</taxon>
    </lineage>
</organism>
<gene>
    <name evidence="6" type="ORF">KI387_018188</name>
</gene>
<dbReference type="InterPro" id="IPR015424">
    <property type="entry name" value="PyrdxlP-dep_Trfase"/>
</dbReference>
<dbReference type="GO" id="GO:0030170">
    <property type="term" value="F:pyridoxal phosphate binding"/>
    <property type="evidence" value="ECO:0007669"/>
    <property type="project" value="InterPro"/>
</dbReference>
<comment type="caution">
    <text evidence="6">The sequence shown here is derived from an EMBL/GenBank/DDBJ whole genome shotgun (WGS) entry which is preliminary data.</text>
</comment>
<proteinExistence type="inferred from homology"/>
<dbReference type="InterPro" id="IPR050103">
    <property type="entry name" value="Class-III_PLP-dep_AT"/>
</dbReference>
<evidence type="ECO:0000256" key="4">
    <source>
        <dbReference type="ARBA" id="ARBA00022679"/>
    </source>
</evidence>
<comment type="cofactor">
    <cofactor evidence="1">
        <name>pyridoxal 5'-phosphate</name>
        <dbReference type="ChEBI" id="CHEBI:597326"/>
    </cofactor>
</comment>
<accession>A0AA38GKT3</accession>
<reference evidence="6 7" key="1">
    <citation type="journal article" date="2021" name="Nat. Plants">
        <title>The Taxus genome provides insights into paclitaxel biosynthesis.</title>
        <authorList>
            <person name="Xiong X."/>
            <person name="Gou J."/>
            <person name="Liao Q."/>
            <person name="Li Y."/>
            <person name="Zhou Q."/>
            <person name="Bi G."/>
            <person name="Li C."/>
            <person name="Du R."/>
            <person name="Wang X."/>
            <person name="Sun T."/>
            <person name="Guo L."/>
            <person name="Liang H."/>
            <person name="Lu P."/>
            <person name="Wu Y."/>
            <person name="Zhang Z."/>
            <person name="Ro D.K."/>
            <person name="Shang Y."/>
            <person name="Huang S."/>
            <person name="Yan J."/>
        </authorList>
    </citation>
    <scope>NUCLEOTIDE SEQUENCE [LARGE SCALE GENOMIC DNA]</scope>
    <source>
        <strain evidence="6">Ta-2019</strain>
    </source>
</reference>
<dbReference type="SUPFAM" id="SSF53383">
    <property type="entry name" value="PLP-dependent transferases"/>
    <property type="match status" value="1"/>
</dbReference>
<evidence type="ECO:0000256" key="3">
    <source>
        <dbReference type="ARBA" id="ARBA00022576"/>
    </source>
</evidence>
<dbReference type="PANTHER" id="PTHR11986:SF79">
    <property type="entry name" value="ACETYLORNITHINE AMINOTRANSFERASE, MITOCHONDRIAL"/>
    <property type="match status" value="1"/>
</dbReference>
<sequence length="196" mass="21190">MTSLTFRGTANPPGHAVFGRQFESQDALRFSRGTGFSYNSRVSKFKNHSRNLCAVAIGRKCAGIVRVSSCLATDAIKEASSLEDGVKSGIGFDGGSRGIIEDEGKYFVGNYARSPVVFVRGHGCKLYDVEGKEYLDLTAGIAVNALGHGDPAWVKAVTEQAATLTHVSNMFHSVPQVHLGHEQELTIMPHMFNLET</sequence>
<dbReference type="Gene3D" id="3.90.1150.10">
    <property type="entry name" value="Aspartate Aminotransferase, domain 1"/>
    <property type="match status" value="1"/>
</dbReference>
<name>A0AA38GKT3_TAXCH</name>
<evidence type="ECO:0000256" key="2">
    <source>
        <dbReference type="ARBA" id="ARBA00008954"/>
    </source>
</evidence>
<evidence type="ECO:0000256" key="1">
    <source>
        <dbReference type="ARBA" id="ARBA00001933"/>
    </source>
</evidence>
<evidence type="ECO:0008006" key="8">
    <source>
        <dbReference type="Google" id="ProtNLM"/>
    </source>
</evidence>
<feature type="non-terminal residue" evidence="6">
    <location>
        <position position="1"/>
    </location>
</feature>
<dbReference type="AlphaFoldDB" id="A0AA38GKT3"/>
<dbReference type="InterPro" id="IPR015421">
    <property type="entry name" value="PyrdxlP-dep_Trfase_major"/>
</dbReference>
<evidence type="ECO:0000256" key="5">
    <source>
        <dbReference type="ARBA" id="ARBA00022898"/>
    </source>
</evidence>
<dbReference type="GO" id="GO:0042802">
    <property type="term" value="F:identical protein binding"/>
    <property type="evidence" value="ECO:0007669"/>
    <property type="project" value="TreeGrafter"/>
</dbReference>
<dbReference type="GO" id="GO:0009570">
    <property type="term" value="C:chloroplast stroma"/>
    <property type="evidence" value="ECO:0007669"/>
    <property type="project" value="TreeGrafter"/>
</dbReference>
<comment type="similarity">
    <text evidence="2">Belongs to the class-III pyridoxal-phosphate-dependent aminotransferase family.</text>
</comment>
<keyword evidence="4" id="KW-0808">Transferase</keyword>
<dbReference type="PANTHER" id="PTHR11986">
    <property type="entry name" value="AMINOTRANSFERASE CLASS III"/>
    <property type="match status" value="1"/>
</dbReference>
<dbReference type="GO" id="GO:0008483">
    <property type="term" value="F:transaminase activity"/>
    <property type="evidence" value="ECO:0007669"/>
    <property type="project" value="UniProtKB-KW"/>
</dbReference>
<evidence type="ECO:0000313" key="6">
    <source>
        <dbReference type="EMBL" id="KAH9323549.1"/>
    </source>
</evidence>
<dbReference type="InterPro" id="IPR015422">
    <property type="entry name" value="PyrdxlP-dep_Trfase_small"/>
</dbReference>
<dbReference type="Pfam" id="PF00202">
    <property type="entry name" value="Aminotran_3"/>
    <property type="match status" value="1"/>
</dbReference>
<protein>
    <recommendedName>
        <fullName evidence="8">Acetylornithine aminotransferase</fullName>
    </recommendedName>
</protein>
<dbReference type="EMBL" id="JAHRHJ020000003">
    <property type="protein sequence ID" value="KAH9323549.1"/>
    <property type="molecule type" value="Genomic_DNA"/>
</dbReference>
<keyword evidence="3" id="KW-0032">Aminotransferase</keyword>
<evidence type="ECO:0000313" key="7">
    <source>
        <dbReference type="Proteomes" id="UP000824469"/>
    </source>
</evidence>
<keyword evidence="7" id="KW-1185">Reference proteome</keyword>
<keyword evidence="5" id="KW-0663">Pyridoxal phosphate</keyword>
<dbReference type="InterPro" id="IPR005814">
    <property type="entry name" value="Aminotrans_3"/>
</dbReference>
<dbReference type="Proteomes" id="UP000824469">
    <property type="component" value="Unassembled WGS sequence"/>
</dbReference>